<evidence type="ECO:0000313" key="1">
    <source>
        <dbReference type="EMBL" id="WIX07564.1"/>
    </source>
</evidence>
<gene>
    <name evidence="1" type="ORF">QN060_05725</name>
</gene>
<dbReference type="EMBL" id="CP127225">
    <property type="protein sequence ID" value="WIX07564.1"/>
    <property type="molecule type" value="Genomic_DNA"/>
</dbReference>
<organism evidence="1 2">
    <name type="scientific">Xanthomonas oryzae pv. leersiae</name>
    <dbReference type="NCBI Taxonomy" id="3112258"/>
    <lineage>
        <taxon>Bacteria</taxon>
        <taxon>Pseudomonadati</taxon>
        <taxon>Pseudomonadota</taxon>
        <taxon>Gammaproteobacteria</taxon>
        <taxon>Lysobacterales</taxon>
        <taxon>Lysobacteraceae</taxon>
        <taxon>Xanthomonas</taxon>
    </lineage>
</organism>
<name>A0AAJ6GW72_9XANT</name>
<protein>
    <submittedName>
        <fullName evidence="1">Uncharacterized protein</fullName>
    </submittedName>
</protein>
<reference evidence="1 2" key="1">
    <citation type="submission" date="2023-05" db="EMBL/GenBank/DDBJ databases">
        <title>Complete Genome Resource of Xanthomonas oryzae pv. leersiae Strain YNJC Isolated From Plateau Japonica Rice in Southwest China.</title>
        <authorList>
            <person name="Aa X."/>
            <person name="Mei L."/>
            <person name="Liu P."/>
            <person name="Yang Y."/>
            <person name="Tang C."/>
            <person name="Zhang F."/>
            <person name="Dong C."/>
            <person name="Wang B."/>
            <person name="Chen X."/>
            <person name="Dai L."/>
        </authorList>
    </citation>
    <scope>NUCLEOTIDE SEQUENCE [LARGE SCALE GENOMIC DNA]</scope>
    <source>
        <strain evidence="1 2">YNJC</strain>
    </source>
</reference>
<dbReference type="AlphaFoldDB" id="A0AAJ6GW72"/>
<dbReference type="Proteomes" id="UP001228059">
    <property type="component" value="Chromosome"/>
</dbReference>
<sequence length="265" mass="30016">MPSQTAQQVCEAFLHEQIRQNEALQIQSSDTKVARHLLARGLELRPVYEEIGRTLGFQGMAWTVFLEYGMLATGAHWTPEKNKADRDSRRRLTKLNASIAKLAGQLADLLNERDTIHNRGPFTSDTLYHPVDVIDRASRQNGRYQSYLKNELENLCRFDLKYWPSLSEMARVIGEDAANTKIEATDPRTEVMSQSMRPSRADFIRAIQEGIAENQHSGMGGLPASFQLSDDSVATLANVLLDLPSEGIKDSKYVKNIRQRDRKRI</sequence>
<dbReference type="RefSeq" id="WP_285957121.1">
    <property type="nucleotide sequence ID" value="NZ_CP127225.1"/>
</dbReference>
<accession>A0AAJ6GW72</accession>
<proteinExistence type="predicted"/>
<evidence type="ECO:0000313" key="2">
    <source>
        <dbReference type="Proteomes" id="UP001228059"/>
    </source>
</evidence>